<evidence type="ECO:0000313" key="10">
    <source>
        <dbReference type="Proteomes" id="UP000264146"/>
    </source>
</evidence>
<evidence type="ECO:0000313" key="9">
    <source>
        <dbReference type="EMBL" id="SUM88221.1"/>
    </source>
</evidence>
<protein>
    <submittedName>
        <fullName evidence="8">DUF445 domain-containing protein</fullName>
    </submittedName>
    <submittedName>
        <fullName evidence="9">Membrane protein</fullName>
    </submittedName>
</protein>
<dbReference type="EMBL" id="UHEF01000001">
    <property type="protein sequence ID" value="SUM88221.1"/>
    <property type="molecule type" value="Genomic_DNA"/>
</dbReference>
<reference evidence="9" key="2">
    <citation type="submission" date="2018-06" db="EMBL/GenBank/DDBJ databases">
        <authorList>
            <consortium name="Pathogen Informatics"/>
            <person name="Doyle S."/>
        </authorList>
    </citation>
    <scope>NUCLEOTIDE SEQUENCE [LARGE SCALE GENOMIC DNA]</scope>
    <source>
        <strain evidence="9">NCTC12218</strain>
    </source>
</reference>
<dbReference type="AlphaFoldDB" id="A0A7Z7QNV9"/>
<evidence type="ECO:0000313" key="11">
    <source>
        <dbReference type="Proteomes" id="UP000572988"/>
    </source>
</evidence>
<dbReference type="Proteomes" id="UP000264146">
    <property type="component" value="Chromosome"/>
</dbReference>
<evidence type="ECO:0000313" key="8">
    <source>
        <dbReference type="EMBL" id="NHA33343.1"/>
    </source>
</evidence>
<dbReference type="Pfam" id="PF04286">
    <property type="entry name" value="DUF445"/>
    <property type="match status" value="1"/>
</dbReference>
<gene>
    <name evidence="8" type="ORF">C1O36_02170</name>
    <name evidence="9" type="ORF">NCTC12218_01009</name>
</gene>
<dbReference type="GO" id="GO:0012505">
    <property type="term" value="C:endomembrane system"/>
    <property type="evidence" value="ECO:0007669"/>
    <property type="project" value="UniProtKB-SubCell"/>
</dbReference>
<dbReference type="EMBL" id="POVK01000004">
    <property type="protein sequence ID" value="NHA33343.1"/>
    <property type="molecule type" value="Genomic_DNA"/>
</dbReference>
<keyword evidence="3 6" id="KW-0812">Transmembrane</keyword>
<evidence type="ECO:0000256" key="6">
    <source>
        <dbReference type="SAM" id="Phobius"/>
    </source>
</evidence>
<feature type="transmembrane region" description="Helical" evidence="6">
    <location>
        <begin position="353"/>
        <end position="375"/>
    </location>
</feature>
<proteinExistence type="inferred from homology"/>
<dbReference type="RefSeq" id="WP_016425453.1">
    <property type="nucleotide sequence ID" value="NZ_CABKRV010000001.1"/>
</dbReference>
<keyword evidence="11" id="KW-1185">Reference proteome</keyword>
<evidence type="ECO:0000313" key="7">
    <source>
        <dbReference type="EMBL" id="CAD7359374.1"/>
    </source>
</evidence>
<accession>A0A7Z7QNV9</accession>
<reference evidence="8 11" key="1">
    <citation type="submission" date="2018-01" db="EMBL/GenBank/DDBJ databases">
        <title>Complete genome sequence of Staphylococcus Scheliferi isolated from human.</title>
        <authorList>
            <person name="Abouelkhair M.A."/>
            <person name="Bemis D.A."/>
            <person name="Kania S.A."/>
        </authorList>
    </citation>
    <scope>NUCLEOTIDE SEQUENCE [LARGE SCALE GENOMIC DNA]</scope>
    <source>
        <strain evidence="8 11">ATCC 43808</strain>
    </source>
</reference>
<dbReference type="PIRSF" id="PIRSF032178">
    <property type="entry name" value="UCP032178"/>
    <property type="match status" value="1"/>
</dbReference>
<dbReference type="PANTHER" id="PTHR35791:SF1">
    <property type="entry name" value="UPF0754 MEMBRANE PROTEIN YHEB"/>
    <property type="match status" value="1"/>
</dbReference>
<evidence type="ECO:0000256" key="4">
    <source>
        <dbReference type="ARBA" id="ARBA00022989"/>
    </source>
</evidence>
<evidence type="ECO:0000256" key="5">
    <source>
        <dbReference type="ARBA" id="ARBA00023136"/>
    </source>
</evidence>
<feature type="transmembrane region" description="Helical" evidence="6">
    <location>
        <begin position="6"/>
        <end position="26"/>
    </location>
</feature>
<evidence type="ECO:0000256" key="3">
    <source>
        <dbReference type="ARBA" id="ARBA00022692"/>
    </source>
</evidence>
<evidence type="ECO:0000256" key="1">
    <source>
        <dbReference type="ARBA" id="ARBA00004308"/>
    </source>
</evidence>
<dbReference type="Proteomes" id="UP000572988">
    <property type="component" value="Unassembled WGS sequence"/>
</dbReference>
<evidence type="ECO:0000256" key="2">
    <source>
        <dbReference type="ARBA" id="ARBA00008053"/>
    </source>
</evidence>
<keyword evidence="4 6" id="KW-1133">Transmembrane helix</keyword>
<reference evidence="7 10" key="3">
    <citation type="submission" date="2020-11" db="EMBL/GenBank/DDBJ databases">
        <authorList>
            <consortium name="Pathogen Informatics"/>
        </authorList>
    </citation>
    <scope>NUCLEOTIDE SEQUENCE [LARGE SCALE GENOMIC DNA]</scope>
    <source>
        <strain evidence="7 10">NCTC12218</strain>
    </source>
</reference>
<dbReference type="EMBL" id="LR962863">
    <property type="protein sequence ID" value="CAD7359374.1"/>
    <property type="molecule type" value="Genomic_DNA"/>
</dbReference>
<organism evidence="9">
    <name type="scientific">Staphylococcus schleiferi</name>
    <dbReference type="NCBI Taxonomy" id="1295"/>
    <lineage>
        <taxon>Bacteria</taxon>
        <taxon>Bacillati</taxon>
        <taxon>Bacillota</taxon>
        <taxon>Bacilli</taxon>
        <taxon>Bacillales</taxon>
        <taxon>Staphylococcaceae</taxon>
        <taxon>Staphylococcus</taxon>
    </lineage>
</organism>
<comment type="similarity">
    <text evidence="2">Belongs to the UPF0754 family.</text>
</comment>
<keyword evidence="5 6" id="KW-0472">Membrane</keyword>
<dbReference type="InterPro" id="IPR007383">
    <property type="entry name" value="DUF445"/>
</dbReference>
<dbReference type="PANTHER" id="PTHR35791">
    <property type="entry name" value="UPF0754 MEMBRANE PROTEIN YHEB"/>
    <property type="match status" value="1"/>
</dbReference>
<sequence>MQPILVVVFMIIIGAVIGGVTNMIAVKMLFHPFRAYYIFGKRIPFTPGLIPKRRGEIAEKIGQVIEDHLLTEALIQEKLATPEIKETMNQTVKDQIRLLEQDHVTLQRLAERFDIDIVASGERQLKRIVYKTLNEKYLSHQDQGMNQWLPEKIVQQLDKKVDSLDEFLLTKARDYLESEKGYHDISDMLETFFVEKGKIVGLLQMFMTQEAIAERIQKELVRLTYHPKARNILAQQLKIEYERIKALPLKEIIQPEAMEQIQIQLADYVLKQANLTKRAHQPLNTLVPSLFEKLHEKGADRITDMIIDTLSRRLSQIMKKVNIRGLIEEQINRFDLDYIEQLIFEIANKELKLIMLLGFILGGIIGFFQGLIAIFV</sequence>
<name>A0A7Z7QNV9_STASC</name>
<comment type="subcellular location">
    <subcellularLocation>
        <location evidence="1">Endomembrane system</location>
    </subcellularLocation>
</comment>
<dbReference type="InterPro" id="IPR016991">
    <property type="entry name" value="UCP032178"/>
</dbReference>